<dbReference type="InterPro" id="IPR036188">
    <property type="entry name" value="FAD/NAD-bd_sf"/>
</dbReference>
<dbReference type="InterPro" id="IPR027266">
    <property type="entry name" value="TrmE/GcvT-like"/>
</dbReference>
<sequence length="797" mass="85197">MRKIVIIGGGAIGLSLACHLTKTGAASVELLERNTLTSGTSWHAAGIVGPLRATPNMTRLAMYAGEMFPRLEAETGMSTGYRRTGGYWLARDPARMDELHRIAALGRHFGLHPTITGPEGVTVPGLDLSGVVGAMAVEEDANVNPVDLCMAYARAAKAQGAVIRENARVERLLTEGHRVTGVVMADGAVIRADQVALCAGAWSKRLADQAGVTLPLQAVEHMYVVTEPMPGMPHPFPVLRDLDRGIYVKGDAGKLVIGGFEPRAKCWDAYGPEGDRPFLEMPEDWDQFTPFMEAALALIPGLAQAGIQHFMNGPESFTVDTRPLIGETPEVDGLFVAAGMNSVGVMSSAGVGRVLADWMLAGHAPMDLWEVDVARADPLAAAAAHVEARMEEAVADAFALHWPFRQPGAGRGLRKSALHDLWGDQGAVFGLTAGWERGLWYARDASERDLPYSVGAQPWFPIAQREAAVMAQGTALLDLSPFGKFDISGPDALRLMQHIATANMDVAPGRAVYTLLLNESGGIEGDVTILRRAADRFRLVSGAATRWRDAAWLRRRSAGFDVTIADVTEAEAVIGVMGAGSRETLAGLSSDDWQDFPFSTARQVTVAGQPCTAQRVSFVGELGWELYVPVAHATAVFRALTGAGARPMGHYALDACRIEKAFRHMGHDIGPEVSPLEAGLGFAVDWSKDFLGKPALAAQRADGITRRLVLFDLPGHPLVLHDEPIWEAGRVVGLTTSGARGARTGRTLALGLVGIARGETMAQTCGRIFTVEIAGKHHEAQALARPPFDPAGERMKA</sequence>
<evidence type="ECO:0000259" key="4">
    <source>
        <dbReference type="Pfam" id="PF01571"/>
    </source>
</evidence>
<dbReference type="Pfam" id="PF01571">
    <property type="entry name" value="GCV_T"/>
    <property type="match status" value="1"/>
</dbReference>
<dbReference type="GO" id="GO:0102317">
    <property type="term" value="F:4-methylaminobutyrate oxidase (demethylating) activity"/>
    <property type="evidence" value="ECO:0007669"/>
    <property type="project" value="UniProtKB-EC"/>
</dbReference>
<dbReference type="OrthoDB" id="7156675at2"/>
<gene>
    <name evidence="7" type="primary">mlr_4</name>
    <name evidence="7" type="ORF">XINFAN_01417</name>
</gene>
<dbReference type="InterPro" id="IPR013977">
    <property type="entry name" value="GcvT_C"/>
</dbReference>
<evidence type="ECO:0000313" key="7">
    <source>
        <dbReference type="EMBL" id="VDC25174.1"/>
    </source>
</evidence>
<organism evidence="7 8">
    <name type="scientific">Pseudogemmobacter humi</name>
    <dbReference type="NCBI Taxonomy" id="2483812"/>
    <lineage>
        <taxon>Bacteria</taxon>
        <taxon>Pseudomonadati</taxon>
        <taxon>Pseudomonadota</taxon>
        <taxon>Alphaproteobacteria</taxon>
        <taxon>Rhodobacterales</taxon>
        <taxon>Paracoccaceae</taxon>
        <taxon>Pseudogemmobacter</taxon>
    </lineage>
</organism>
<dbReference type="Pfam" id="PF08669">
    <property type="entry name" value="GCV_T_C"/>
    <property type="match status" value="1"/>
</dbReference>
<keyword evidence="8" id="KW-1185">Reference proteome</keyword>
<dbReference type="RefSeq" id="WP_124085828.1">
    <property type="nucleotide sequence ID" value="NZ_UXAW01000051.1"/>
</dbReference>
<dbReference type="InterPro" id="IPR006076">
    <property type="entry name" value="FAD-dep_OxRdtase"/>
</dbReference>
<feature type="domain" description="Aminomethyltransferase C-terminal" evidence="5">
    <location>
        <begin position="706"/>
        <end position="789"/>
    </location>
</feature>
<dbReference type="InterPro" id="IPR028896">
    <property type="entry name" value="GcvT/YgfZ/DmdA"/>
</dbReference>
<dbReference type="InterPro" id="IPR032503">
    <property type="entry name" value="FAO_M"/>
</dbReference>
<dbReference type="PANTHER" id="PTHR43757">
    <property type="entry name" value="AMINOMETHYLTRANSFERASE"/>
    <property type="match status" value="1"/>
</dbReference>
<feature type="domain" description="GCVT N-terminal" evidence="4">
    <location>
        <begin position="418"/>
        <end position="688"/>
    </location>
</feature>
<protein>
    <submittedName>
        <fullName evidence="7">4-methylaminobutanoate oxidase (Formaldehyde-forming)</fullName>
        <ecNumber evidence="7">1.5.3.19</ecNumber>
    </submittedName>
</protein>
<accession>A0A3P5XCD4</accession>
<dbReference type="PANTHER" id="PTHR43757:SF2">
    <property type="entry name" value="AMINOMETHYLTRANSFERASE, MITOCHONDRIAL"/>
    <property type="match status" value="1"/>
</dbReference>
<dbReference type="SUPFAM" id="SSF51905">
    <property type="entry name" value="FAD/NAD(P)-binding domain"/>
    <property type="match status" value="1"/>
</dbReference>
<feature type="domain" description="FAD dependent oxidoreductase" evidence="3">
    <location>
        <begin position="3"/>
        <end position="358"/>
    </location>
</feature>
<dbReference type="PROSITE" id="PS51257">
    <property type="entry name" value="PROKAR_LIPOPROTEIN"/>
    <property type="match status" value="1"/>
</dbReference>
<evidence type="ECO:0000256" key="1">
    <source>
        <dbReference type="ARBA" id="ARBA00008609"/>
    </source>
</evidence>
<dbReference type="SUPFAM" id="SSF103025">
    <property type="entry name" value="Folate-binding domain"/>
    <property type="match status" value="1"/>
</dbReference>
<dbReference type="InterPro" id="IPR006222">
    <property type="entry name" value="GCVT_N"/>
</dbReference>
<proteinExistence type="inferred from homology"/>
<name>A0A3P5XCD4_9RHOB</name>
<dbReference type="Gene3D" id="3.30.1360.120">
    <property type="entry name" value="Probable tRNA modification gtpase trme, domain 1"/>
    <property type="match status" value="1"/>
</dbReference>
<evidence type="ECO:0000259" key="3">
    <source>
        <dbReference type="Pfam" id="PF01266"/>
    </source>
</evidence>
<dbReference type="Gene3D" id="3.50.50.60">
    <property type="entry name" value="FAD/NAD(P)-binding domain"/>
    <property type="match status" value="1"/>
</dbReference>
<dbReference type="Pfam" id="PF16350">
    <property type="entry name" value="FAO_M"/>
    <property type="match status" value="1"/>
</dbReference>
<keyword evidence="2 7" id="KW-0560">Oxidoreductase</keyword>
<dbReference type="AlphaFoldDB" id="A0A3P5XCD4"/>
<comment type="similarity">
    <text evidence="1">Belongs to the GcvT family.</text>
</comment>
<feature type="domain" description="FAD dependent oxidoreductase central" evidence="6">
    <location>
        <begin position="362"/>
        <end position="416"/>
    </location>
</feature>
<dbReference type="EC" id="1.5.3.19" evidence="7"/>
<dbReference type="Proteomes" id="UP000277498">
    <property type="component" value="Unassembled WGS sequence"/>
</dbReference>
<evidence type="ECO:0000256" key="2">
    <source>
        <dbReference type="ARBA" id="ARBA00023002"/>
    </source>
</evidence>
<dbReference type="SUPFAM" id="SSF101790">
    <property type="entry name" value="Aminomethyltransferase beta-barrel domain"/>
    <property type="match status" value="1"/>
</dbReference>
<dbReference type="Gene3D" id="3.30.9.10">
    <property type="entry name" value="D-Amino Acid Oxidase, subunit A, domain 2"/>
    <property type="match status" value="1"/>
</dbReference>
<dbReference type="InterPro" id="IPR029043">
    <property type="entry name" value="GcvT/YgfZ_C"/>
</dbReference>
<dbReference type="Pfam" id="PF01266">
    <property type="entry name" value="DAO"/>
    <property type="match status" value="1"/>
</dbReference>
<evidence type="ECO:0000259" key="6">
    <source>
        <dbReference type="Pfam" id="PF16350"/>
    </source>
</evidence>
<dbReference type="SUPFAM" id="SSF54373">
    <property type="entry name" value="FAD-linked reductases, C-terminal domain"/>
    <property type="match status" value="1"/>
</dbReference>
<reference evidence="7 8" key="1">
    <citation type="submission" date="2018-11" db="EMBL/GenBank/DDBJ databases">
        <authorList>
            <person name="Criscuolo A."/>
        </authorList>
    </citation>
    <scope>NUCLEOTIDE SEQUENCE [LARGE SCALE GENOMIC DNA]</scope>
    <source>
        <strain evidence="7">ACIP111625</strain>
    </source>
</reference>
<evidence type="ECO:0000259" key="5">
    <source>
        <dbReference type="Pfam" id="PF08669"/>
    </source>
</evidence>
<evidence type="ECO:0000313" key="8">
    <source>
        <dbReference type="Proteomes" id="UP000277498"/>
    </source>
</evidence>
<dbReference type="EMBL" id="UXAW01000051">
    <property type="protein sequence ID" value="VDC25174.1"/>
    <property type="molecule type" value="Genomic_DNA"/>
</dbReference>